<dbReference type="Proteomes" id="UP000042527">
    <property type="component" value="Unassembled WGS sequence"/>
</dbReference>
<keyword evidence="2" id="KW-1185">Reference proteome</keyword>
<reference evidence="2" key="1">
    <citation type="submission" date="2015-01" db="EMBL/GenBank/DDBJ databases">
        <authorList>
            <person name="Manzoor Shahid"/>
            <person name="Zubair Saima"/>
        </authorList>
    </citation>
    <scope>NUCLEOTIDE SEQUENCE [LARGE SCALE GENOMIC DNA]</scope>
    <source>
        <strain evidence="2">V1</strain>
    </source>
</reference>
<protein>
    <submittedName>
        <fullName evidence="1">Uncharacterized protein</fullName>
    </submittedName>
</protein>
<proteinExistence type="predicted"/>
<dbReference type="AlphaFoldDB" id="A0A0B7H1Y4"/>
<gene>
    <name evidence="1" type="ORF">TPHV1_510018</name>
</gene>
<sequence length="64" mass="7454">MDDVSHEILEEFKAIEEHYTHSINGGDTYYGLFADDDILFSYVEYFTSQFGNHFDIFPANINLP</sequence>
<accession>A0A0B7H1Y4</accession>
<organism evidence="1 2">
    <name type="scientific">Treponema phagedenis</name>
    <dbReference type="NCBI Taxonomy" id="162"/>
    <lineage>
        <taxon>Bacteria</taxon>
        <taxon>Pseudomonadati</taxon>
        <taxon>Spirochaetota</taxon>
        <taxon>Spirochaetia</taxon>
        <taxon>Spirochaetales</taxon>
        <taxon>Treponemataceae</taxon>
        <taxon>Treponema</taxon>
    </lineage>
</organism>
<evidence type="ECO:0000313" key="2">
    <source>
        <dbReference type="Proteomes" id="UP000042527"/>
    </source>
</evidence>
<evidence type="ECO:0000313" key="1">
    <source>
        <dbReference type="EMBL" id="CEM62951.1"/>
    </source>
</evidence>
<dbReference type="EMBL" id="CDNC01000047">
    <property type="protein sequence ID" value="CEM62951.1"/>
    <property type="molecule type" value="Genomic_DNA"/>
</dbReference>
<name>A0A0B7H1Y4_TREPH</name>